<dbReference type="GO" id="GO:0000270">
    <property type="term" value="P:peptidoglycan metabolic process"/>
    <property type="evidence" value="ECO:0007669"/>
    <property type="project" value="UniProtKB-UniRule"/>
</dbReference>
<comment type="function">
    <text evidence="4">Lytic transglycosylase with a strong preference for naked glycan strands that lack stem peptides.</text>
</comment>
<dbReference type="RefSeq" id="WP_353684172.1">
    <property type="nucleotide sequence ID" value="NZ_CP144373.1"/>
</dbReference>
<dbReference type="SUPFAM" id="SSF110997">
    <property type="entry name" value="Sporulation related repeat"/>
    <property type="match status" value="1"/>
</dbReference>
<dbReference type="Pfam" id="PF05036">
    <property type="entry name" value="SPOR"/>
    <property type="match status" value="1"/>
</dbReference>
<dbReference type="GO" id="GO:0008932">
    <property type="term" value="F:lytic endotransglycosylase activity"/>
    <property type="evidence" value="ECO:0007669"/>
    <property type="project" value="UniProtKB-UniRule"/>
</dbReference>
<keyword evidence="4" id="KW-0472">Membrane</keyword>
<evidence type="ECO:0000256" key="4">
    <source>
        <dbReference type="HAMAP-Rule" id="MF_02071"/>
    </source>
</evidence>
<reference evidence="7" key="1">
    <citation type="submission" date="2024-01" db="EMBL/GenBank/DDBJ databases">
        <title>The first autotrophic representatives of the genus Thermodesulfovibrio.</title>
        <authorList>
            <person name="Maltseva A.I."/>
            <person name="Elcheninov A.G."/>
            <person name="Kublanov I.V."/>
            <person name="Lebedinsky A.V."/>
            <person name="Frolov E.N."/>
        </authorList>
    </citation>
    <scope>NUCLEOTIDE SEQUENCE</scope>
    <source>
        <strain evidence="7">3907-1M</strain>
    </source>
</reference>
<dbReference type="PANTHER" id="PTHR34183">
    <property type="entry name" value="ENDOLYTIC PEPTIDOGLYCAN TRANSGLYCOSYLASE RLPA"/>
    <property type="match status" value="1"/>
</dbReference>
<name>A0AAU8GVZ7_9BACT</name>
<keyword evidence="4" id="KW-0449">Lipoprotein</keyword>
<dbReference type="GO" id="GO:0005886">
    <property type="term" value="C:plasma membrane"/>
    <property type="evidence" value="ECO:0007669"/>
    <property type="project" value="UniProtKB-SubCell"/>
</dbReference>
<evidence type="ECO:0000256" key="1">
    <source>
        <dbReference type="ARBA" id="ARBA00022729"/>
    </source>
</evidence>
<dbReference type="PROSITE" id="PS51257">
    <property type="entry name" value="PROKAR_LIPOPROTEIN"/>
    <property type="match status" value="1"/>
</dbReference>
<dbReference type="GO" id="GO:0071555">
    <property type="term" value="P:cell wall organization"/>
    <property type="evidence" value="ECO:0007669"/>
    <property type="project" value="UniProtKB-KW"/>
</dbReference>
<dbReference type="InterPro" id="IPR007730">
    <property type="entry name" value="SPOR-like_dom"/>
</dbReference>
<comment type="similarity">
    <text evidence="4 5">Belongs to the RlpA family.</text>
</comment>
<dbReference type="EMBL" id="CP144373">
    <property type="protein sequence ID" value="XCH46645.1"/>
    <property type="molecule type" value="Genomic_DNA"/>
</dbReference>
<dbReference type="InterPro" id="IPR036680">
    <property type="entry name" value="SPOR-like_sf"/>
</dbReference>
<keyword evidence="4" id="KW-1003">Cell membrane</keyword>
<evidence type="ECO:0000313" key="7">
    <source>
        <dbReference type="EMBL" id="XCH46645.1"/>
    </source>
</evidence>
<dbReference type="KEGG" id="taut:V4D30_09890"/>
<dbReference type="CDD" id="cd22268">
    <property type="entry name" value="DPBB_RlpA-like"/>
    <property type="match status" value="1"/>
</dbReference>
<keyword evidence="3 4" id="KW-0961">Cell wall biogenesis/degradation</keyword>
<dbReference type="AlphaFoldDB" id="A0AAU8GVZ7"/>
<dbReference type="Gene3D" id="3.30.70.1070">
    <property type="entry name" value="Sporulation related repeat"/>
    <property type="match status" value="1"/>
</dbReference>
<keyword evidence="4" id="KW-0564">Palmitate</keyword>
<keyword evidence="2 4" id="KW-0456">Lyase</keyword>
<proteinExistence type="inferred from homology"/>
<evidence type="ECO:0000256" key="2">
    <source>
        <dbReference type="ARBA" id="ARBA00023239"/>
    </source>
</evidence>
<evidence type="ECO:0000259" key="6">
    <source>
        <dbReference type="PROSITE" id="PS51724"/>
    </source>
</evidence>
<dbReference type="InterPro" id="IPR036908">
    <property type="entry name" value="RlpA-like_sf"/>
</dbReference>
<gene>
    <name evidence="4" type="primary">rlpA</name>
    <name evidence="7" type="ORF">V4D30_09890</name>
</gene>
<dbReference type="EC" id="4.2.2.-" evidence="4"/>
<dbReference type="SUPFAM" id="SSF50685">
    <property type="entry name" value="Barwin-like endoglucanases"/>
    <property type="match status" value="1"/>
</dbReference>
<dbReference type="PROSITE" id="PS51724">
    <property type="entry name" value="SPOR"/>
    <property type="match status" value="1"/>
</dbReference>
<feature type="domain" description="SPOR" evidence="6">
    <location>
        <begin position="144"/>
        <end position="223"/>
    </location>
</feature>
<keyword evidence="1" id="KW-0732">Signal</keyword>
<dbReference type="Pfam" id="PF03330">
    <property type="entry name" value="DPBB_1"/>
    <property type="match status" value="1"/>
</dbReference>
<organism evidence="7">
    <name type="scientific">Thermodesulfovibrio autotrophicus</name>
    <dbReference type="NCBI Taxonomy" id="3118333"/>
    <lineage>
        <taxon>Bacteria</taxon>
        <taxon>Pseudomonadati</taxon>
        <taxon>Nitrospirota</taxon>
        <taxon>Thermodesulfovibrionia</taxon>
        <taxon>Thermodesulfovibrionales</taxon>
        <taxon>Thermodesulfovibrionaceae</taxon>
        <taxon>Thermodesulfovibrio</taxon>
    </lineage>
</organism>
<dbReference type="GO" id="GO:0042834">
    <property type="term" value="F:peptidoglycan binding"/>
    <property type="evidence" value="ECO:0007669"/>
    <property type="project" value="InterPro"/>
</dbReference>
<evidence type="ECO:0000256" key="5">
    <source>
        <dbReference type="RuleBase" id="RU003495"/>
    </source>
</evidence>
<evidence type="ECO:0000256" key="3">
    <source>
        <dbReference type="ARBA" id="ARBA00023316"/>
    </source>
</evidence>
<dbReference type="InterPro" id="IPR034718">
    <property type="entry name" value="RlpA"/>
</dbReference>
<dbReference type="InterPro" id="IPR012997">
    <property type="entry name" value="RplA"/>
</dbReference>
<dbReference type="Gene3D" id="2.40.40.10">
    <property type="entry name" value="RlpA-like domain"/>
    <property type="match status" value="1"/>
</dbReference>
<accession>A0AAU8GVZ7</accession>
<sequence length="229" mass="25892">MRISADTFYKLKIVLLVFILFSCTPKKPPEIEYVPEGSLKGIASWYGADFHGRPTASGETYNMYDYTCAHREYPFGTRLRVVNLQNGKDVVCTVNDRGPFIPGRDLDLSYASAKKIGLIGPGTAEVLMQPIGRDMSYVRYVKYTPTSGLLTIQVGAFREIENAMRLKQALNLKYQNVYINKVLLRGETFYRVRVGKFTNYDEAYSLAKLMGQEGYKVIITNFTGGKDEI</sequence>
<dbReference type="PANTHER" id="PTHR34183:SF1">
    <property type="entry name" value="ENDOLYTIC PEPTIDOGLYCAN TRANSGLYCOSYLASE RLPA"/>
    <property type="match status" value="1"/>
</dbReference>
<comment type="subcellular location">
    <subcellularLocation>
        <location evidence="4">Cell membrane</location>
        <topology evidence="4">Lipid-anchor</topology>
    </subcellularLocation>
</comment>
<protein>
    <recommendedName>
        <fullName evidence="4">Probable endolytic peptidoglycan transglycosylase RlpA</fullName>
        <ecNumber evidence="4">4.2.2.-</ecNumber>
    </recommendedName>
</protein>
<dbReference type="InterPro" id="IPR009009">
    <property type="entry name" value="RlpA-like_DPBB"/>
</dbReference>
<dbReference type="NCBIfam" id="TIGR00413">
    <property type="entry name" value="rlpA"/>
    <property type="match status" value="1"/>
</dbReference>
<dbReference type="HAMAP" id="MF_02071">
    <property type="entry name" value="RlpA"/>
    <property type="match status" value="1"/>
</dbReference>